<protein>
    <recommendedName>
        <fullName evidence="10">Major facilitator superfamily (MFS) profile domain-containing protein</fullName>
    </recommendedName>
</protein>
<dbReference type="PROSITE" id="PS50850">
    <property type="entry name" value="MFS"/>
    <property type="match status" value="1"/>
</dbReference>
<keyword evidence="12" id="KW-1185">Reference proteome</keyword>
<dbReference type="InterPro" id="IPR020846">
    <property type="entry name" value="MFS_dom"/>
</dbReference>
<dbReference type="Gene3D" id="1.20.1250.20">
    <property type="entry name" value="MFS general substrate transporter like domains"/>
    <property type="match status" value="1"/>
</dbReference>
<dbReference type="GO" id="GO:0022857">
    <property type="term" value="F:transmembrane transporter activity"/>
    <property type="evidence" value="ECO:0007669"/>
    <property type="project" value="InterPro"/>
</dbReference>
<evidence type="ECO:0000256" key="6">
    <source>
        <dbReference type="ARBA" id="ARBA00022989"/>
    </source>
</evidence>
<dbReference type="InterPro" id="IPR005828">
    <property type="entry name" value="MFS_sugar_transport-like"/>
</dbReference>
<evidence type="ECO:0000259" key="10">
    <source>
        <dbReference type="PROSITE" id="PS50850"/>
    </source>
</evidence>
<evidence type="ECO:0000256" key="7">
    <source>
        <dbReference type="ARBA" id="ARBA00023136"/>
    </source>
</evidence>
<evidence type="ECO:0000256" key="2">
    <source>
        <dbReference type="ARBA" id="ARBA00022448"/>
    </source>
</evidence>
<comment type="caution">
    <text evidence="11">The sequence shown here is derived from an EMBL/GenBank/DDBJ whole genome shotgun (WGS) entry which is preliminary data.</text>
</comment>
<keyword evidence="6 9" id="KW-1133">Transmembrane helix</keyword>
<evidence type="ECO:0000256" key="1">
    <source>
        <dbReference type="ARBA" id="ARBA00004651"/>
    </source>
</evidence>
<dbReference type="Proteomes" id="UP001353858">
    <property type="component" value="Unassembled WGS sequence"/>
</dbReference>
<evidence type="ECO:0000256" key="5">
    <source>
        <dbReference type="ARBA" id="ARBA00022692"/>
    </source>
</evidence>
<dbReference type="FunFam" id="1.20.1250.20:FF:000218">
    <property type="entry name" value="facilitated trehalose transporter Tret1"/>
    <property type="match status" value="1"/>
</dbReference>
<dbReference type="EMBL" id="JARPUR010000003">
    <property type="protein sequence ID" value="KAK4880577.1"/>
    <property type="molecule type" value="Genomic_DNA"/>
</dbReference>
<dbReference type="PANTHER" id="PTHR48021">
    <property type="match status" value="1"/>
</dbReference>
<feature type="transmembrane region" description="Helical" evidence="9">
    <location>
        <begin position="494"/>
        <end position="515"/>
    </location>
</feature>
<keyword evidence="5 9" id="KW-0812">Transmembrane</keyword>
<feature type="transmembrane region" description="Helical" evidence="9">
    <location>
        <begin position="260"/>
        <end position="276"/>
    </location>
</feature>
<feature type="transmembrane region" description="Helical" evidence="9">
    <location>
        <begin position="576"/>
        <end position="593"/>
    </location>
</feature>
<feature type="transmembrane region" description="Helical" evidence="9">
    <location>
        <begin position="468"/>
        <end position="487"/>
    </location>
</feature>
<gene>
    <name evidence="11" type="ORF">RN001_008723</name>
</gene>
<evidence type="ECO:0000256" key="9">
    <source>
        <dbReference type="SAM" id="Phobius"/>
    </source>
</evidence>
<reference evidence="12" key="1">
    <citation type="submission" date="2023-01" db="EMBL/GenBank/DDBJ databases">
        <title>Key to firefly adult light organ development and bioluminescence: homeobox transcription factors regulate luciferase expression and transportation to peroxisome.</title>
        <authorList>
            <person name="Fu X."/>
        </authorList>
    </citation>
    <scope>NUCLEOTIDE SEQUENCE [LARGE SCALE GENOMIC DNA]</scope>
</reference>
<dbReference type="Pfam" id="PF00083">
    <property type="entry name" value="Sugar_tr"/>
    <property type="match status" value="1"/>
</dbReference>
<comment type="subcellular location">
    <subcellularLocation>
        <location evidence="1">Cell membrane</location>
        <topology evidence="1">Multi-pass membrane protein</topology>
    </subcellularLocation>
</comment>
<name>A0AAN7SH14_9COLE</name>
<accession>A0AAN7SH14</accession>
<feature type="transmembrane region" description="Helical" evidence="9">
    <location>
        <begin position="227"/>
        <end position="248"/>
    </location>
</feature>
<feature type="transmembrane region" description="Helical" evidence="9">
    <location>
        <begin position="185"/>
        <end position="207"/>
    </location>
</feature>
<keyword evidence="4" id="KW-0762">Sugar transport</keyword>
<dbReference type="GO" id="GO:0005886">
    <property type="term" value="C:plasma membrane"/>
    <property type="evidence" value="ECO:0007669"/>
    <property type="project" value="UniProtKB-SubCell"/>
</dbReference>
<keyword evidence="3" id="KW-1003">Cell membrane</keyword>
<evidence type="ECO:0000256" key="4">
    <source>
        <dbReference type="ARBA" id="ARBA00022597"/>
    </source>
</evidence>
<evidence type="ECO:0000256" key="3">
    <source>
        <dbReference type="ARBA" id="ARBA00022475"/>
    </source>
</evidence>
<keyword evidence="7 9" id="KW-0472">Membrane</keyword>
<organism evidence="11 12">
    <name type="scientific">Aquatica leii</name>
    <dbReference type="NCBI Taxonomy" id="1421715"/>
    <lineage>
        <taxon>Eukaryota</taxon>
        <taxon>Metazoa</taxon>
        <taxon>Ecdysozoa</taxon>
        <taxon>Arthropoda</taxon>
        <taxon>Hexapoda</taxon>
        <taxon>Insecta</taxon>
        <taxon>Pterygota</taxon>
        <taxon>Neoptera</taxon>
        <taxon>Endopterygota</taxon>
        <taxon>Coleoptera</taxon>
        <taxon>Polyphaga</taxon>
        <taxon>Elateriformia</taxon>
        <taxon>Elateroidea</taxon>
        <taxon>Lampyridae</taxon>
        <taxon>Luciolinae</taxon>
        <taxon>Aquatica</taxon>
    </lineage>
</organism>
<sequence>MAAEDRKRKRIETNEKKKKEQEEKQKKNVLAAENKEKRNKNYFKESNSTSTTSTTTPEILQYEDQNNQNISDITPTSVNIGNDKENTMLNVREKDDNTHNKIRILSSIVIRKSNVDAEHADEIFPENVSVFSGLCYKCLSNIRRGNIGIKCISCQRQYYKKCSCSTTLDQNHQTVKWRITLSQTLAVLIKNVLVIVQASTLVYPAMLIPALWDNSSNELFQVNESQLSWIGSIALLCTPIGCTISGIITQPLGRKRAMQYSNIPFAICWIILYFSTELWHVYFALSVMGLLGGFVEAPLFAYVSEITEPRLRGILSATTSVSSALGILGEFLTGSLFSWRTAALISCSLPIICFCLISFVPESPYWLISMSRLDDAQKSLAWLRGWTTTKAVELEFKQMLQSYADQHAKLENKSSAKLKMLFQKSFLWPFSLATFTFFLSHFTGGTTLRVYAVKLFSVLETPIDRYNATVLLGLAEVLGAFTTVSLIRRIGKRIVAFISLFGVGVSNVVVAAYAFNFNVKSFNFDNDISEAVVEMTNYKWIPFVFLFLLAYTTQCGLRILPWILIGEIYLHDIRSIGCGLSGATSFVFGFAANKIYLNMISVCNIAGTYCIYAAISFIGIVVLYFTLPETEGKTLDEIIDHFSGVSKLDKGIGIKQKYRTNQSLDSENKTTIYKTYSECIL</sequence>
<evidence type="ECO:0000313" key="11">
    <source>
        <dbReference type="EMBL" id="KAK4880577.1"/>
    </source>
</evidence>
<feature type="transmembrane region" description="Helical" evidence="9">
    <location>
        <begin position="426"/>
        <end position="448"/>
    </location>
</feature>
<feature type="transmembrane region" description="Helical" evidence="9">
    <location>
        <begin position="339"/>
        <end position="360"/>
    </location>
</feature>
<feature type="domain" description="Major facilitator superfamily (MFS) profile" evidence="10">
    <location>
        <begin position="183"/>
        <end position="631"/>
    </location>
</feature>
<evidence type="ECO:0000313" key="12">
    <source>
        <dbReference type="Proteomes" id="UP001353858"/>
    </source>
</evidence>
<dbReference type="InterPro" id="IPR050549">
    <property type="entry name" value="MFS_Trehalose_Transporter"/>
</dbReference>
<dbReference type="AlphaFoldDB" id="A0AAN7SH14"/>
<feature type="region of interest" description="Disordered" evidence="8">
    <location>
        <begin position="1"/>
        <end position="56"/>
    </location>
</feature>
<dbReference type="PROSITE" id="PS00217">
    <property type="entry name" value="SUGAR_TRANSPORT_2"/>
    <property type="match status" value="1"/>
</dbReference>
<dbReference type="PANTHER" id="PTHR48021:SF39">
    <property type="entry name" value="MAJOR FACILITATOR SUPERFAMILY (MFS) PROFILE DOMAIN-CONTAINING PROTEIN"/>
    <property type="match status" value="1"/>
</dbReference>
<proteinExistence type="predicted"/>
<dbReference type="InterPro" id="IPR036259">
    <property type="entry name" value="MFS_trans_sf"/>
</dbReference>
<dbReference type="InterPro" id="IPR005829">
    <property type="entry name" value="Sugar_transporter_CS"/>
</dbReference>
<evidence type="ECO:0000256" key="8">
    <source>
        <dbReference type="SAM" id="MobiDB-lite"/>
    </source>
</evidence>
<keyword evidence="2" id="KW-0813">Transport</keyword>
<dbReference type="SUPFAM" id="SSF103473">
    <property type="entry name" value="MFS general substrate transporter"/>
    <property type="match status" value="1"/>
</dbReference>
<feature type="transmembrane region" description="Helical" evidence="9">
    <location>
        <begin position="599"/>
        <end position="625"/>
    </location>
</feature>
<feature type="compositionally biased region" description="Basic and acidic residues" evidence="8">
    <location>
        <begin position="1"/>
        <end position="26"/>
    </location>
</feature>
<feature type="transmembrane region" description="Helical" evidence="9">
    <location>
        <begin position="540"/>
        <end position="564"/>
    </location>
</feature>